<accession>A0A0C9X947</accession>
<dbReference type="EMBL" id="KN838805">
    <property type="protein sequence ID" value="KIJ94196.1"/>
    <property type="molecule type" value="Genomic_DNA"/>
</dbReference>
<gene>
    <name evidence="1" type="ORF">K443DRAFT_110817</name>
</gene>
<evidence type="ECO:0000313" key="2">
    <source>
        <dbReference type="Proteomes" id="UP000054477"/>
    </source>
</evidence>
<reference evidence="1 2" key="1">
    <citation type="submission" date="2014-04" db="EMBL/GenBank/DDBJ databases">
        <authorList>
            <consortium name="DOE Joint Genome Institute"/>
            <person name="Kuo A."/>
            <person name="Kohler A."/>
            <person name="Nagy L.G."/>
            <person name="Floudas D."/>
            <person name="Copeland A."/>
            <person name="Barry K.W."/>
            <person name="Cichocki N."/>
            <person name="Veneault-Fourrey C."/>
            <person name="LaButti K."/>
            <person name="Lindquist E.A."/>
            <person name="Lipzen A."/>
            <person name="Lundell T."/>
            <person name="Morin E."/>
            <person name="Murat C."/>
            <person name="Sun H."/>
            <person name="Tunlid A."/>
            <person name="Henrissat B."/>
            <person name="Grigoriev I.V."/>
            <person name="Hibbett D.S."/>
            <person name="Martin F."/>
            <person name="Nordberg H.P."/>
            <person name="Cantor M.N."/>
            <person name="Hua S.X."/>
        </authorList>
    </citation>
    <scope>NUCLEOTIDE SEQUENCE [LARGE SCALE GENOMIC DNA]</scope>
    <source>
        <strain evidence="1 2">LaAM-08-1</strain>
    </source>
</reference>
<keyword evidence="2" id="KW-1185">Reference proteome</keyword>
<dbReference type="HOGENOM" id="CLU_2590128_0_0_1"/>
<name>A0A0C9X947_9AGAR</name>
<dbReference type="AlphaFoldDB" id="A0A0C9X947"/>
<dbReference type="Proteomes" id="UP000054477">
    <property type="component" value="Unassembled WGS sequence"/>
</dbReference>
<evidence type="ECO:0000313" key="1">
    <source>
        <dbReference type="EMBL" id="KIJ94196.1"/>
    </source>
</evidence>
<reference evidence="2" key="2">
    <citation type="submission" date="2015-01" db="EMBL/GenBank/DDBJ databases">
        <title>Evolutionary Origins and Diversification of the Mycorrhizal Mutualists.</title>
        <authorList>
            <consortium name="DOE Joint Genome Institute"/>
            <consortium name="Mycorrhizal Genomics Consortium"/>
            <person name="Kohler A."/>
            <person name="Kuo A."/>
            <person name="Nagy L.G."/>
            <person name="Floudas D."/>
            <person name="Copeland A."/>
            <person name="Barry K.W."/>
            <person name="Cichocki N."/>
            <person name="Veneault-Fourrey C."/>
            <person name="LaButti K."/>
            <person name="Lindquist E.A."/>
            <person name="Lipzen A."/>
            <person name="Lundell T."/>
            <person name="Morin E."/>
            <person name="Murat C."/>
            <person name="Riley R."/>
            <person name="Ohm R."/>
            <person name="Sun H."/>
            <person name="Tunlid A."/>
            <person name="Henrissat B."/>
            <person name="Grigoriev I.V."/>
            <person name="Hibbett D.S."/>
            <person name="Martin F."/>
        </authorList>
    </citation>
    <scope>NUCLEOTIDE SEQUENCE [LARGE SCALE GENOMIC DNA]</scope>
    <source>
        <strain evidence="2">LaAM-08-1</strain>
    </source>
</reference>
<sequence length="80" mass="8529">MTSLTHSLSTILGLGITRGTYNVGRSLFACATAALSADIPSVDALPYRLVFRASVGSTDFVKSTSTKRIINTKTKKLKAH</sequence>
<proteinExistence type="predicted"/>
<protein>
    <submittedName>
        <fullName evidence="1">Uncharacterized protein</fullName>
    </submittedName>
</protein>
<organism evidence="1 2">
    <name type="scientific">Laccaria amethystina LaAM-08-1</name>
    <dbReference type="NCBI Taxonomy" id="1095629"/>
    <lineage>
        <taxon>Eukaryota</taxon>
        <taxon>Fungi</taxon>
        <taxon>Dikarya</taxon>
        <taxon>Basidiomycota</taxon>
        <taxon>Agaricomycotina</taxon>
        <taxon>Agaricomycetes</taxon>
        <taxon>Agaricomycetidae</taxon>
        <taxon>Agaricales</taxon>
        <taxon>Agaricineae</taxon>
        <taxon>Hydnangiaceae</taxon>
        <taxon>Laccaria</taxon>
    </lineage>
</organism>